<dbReference type="Gene3D" id="1.20.1560.10">
    <property type="entry name" value="ABC transporter type 1, transmembrane domain"/>
    <property type="match status" value="1"/>
</dbReference>
<dbReference type="AlphaFoldDB" id="A0A1I0CDD2"/>
<name>A0A1I0CDD2_9PROT</name>
<dbReference type="SMART" id="SM00382">
    <property type="entry name" value="AAA"/>
    <property type="match status" value="1"/>
</dbReference>
<dbReference type="InterPro" id="IPR027417">
    <property type="entry name" value="P-loop_NTPase"/>
</dbReference>
<dbReference type="PROSITE" id="PS50893">
    <property type="entry name" value="ABC_TRANSPORTER_2"/>
    <property type="match status" value="1"/>
</dbReference>
<dbReference type="Gene3D" id="3.40.50.300">
    <property type="entry name" value="P-loop containing nucleotide triphosphate hydrolases"/>
    <property type="match status" value="1"/>
</dbReference>
<dbReference type="Pfam" id="PF00005">
    <property type="entry name" value="ABC_tran"/>
    <property type="match status" value="1"/>
</dbReference>
<keyword evidence="6 8" id="KW-1133">Transmembrane helix</keyword>
<dbReference type="InterPro" id="IPR003593">
    <property type="entry name" value="AAA+_ATPase"/>
</dbReference>
<dbReference type="InterPro" id="IPR003439">
    <property type="entry name" value="ABC_transporter-like_ATP-bd"/>
</dbReference>
<dbReference type="GO" id="GO:0005886">
    <property type="term" value="C:plasma membrane"/>
    <property type="evidence" value="ECO:0007669"/>
    <property type="project" value="UniProtKB-SubCell"/>
</dbReference>
<evidence type="ECO:0000313" key="12">
    <source>
        <dbReference type="Proteomes" id="UP000199345"/>
    </source>
</evidence>
<feature type="transmembrane region" description="Helical" evidence="8">
    <location>
        <begin position="320"/>
        <end position="339"/>
    </location>
</feature>
<feature type="domain" description="ABC transporter" evidence="9">
    <location>
        <begin position="497"/>
        <end position="723"/>
    </location>
</feature>
<evidence type="ECO:0000256" key="6">
    <source>
        <dbReference type="ARBA" id="ARBA00022989"/>
    </source>
</evidence>
<dbReference type="InterPro" id="IPR039421">
    <property type="entry name" value="Type_1_exporter"/>
</dbReference>
<dbReference type="OrthoDB" id="311344at2"/>
<proteinExistence type="predicted"/>
<feature type="transmembrane region" description="Helical" evidence="8">
    <location>
        <begin position="215"/>
        <end position="239"/>
    </location>
</feature>
<dbReference type="EMBL" id="FOIA01000014">
    <property type="protein sequence ID" value="SET17572.1"/>
    <property type="molecule type" value="Genomic_DNA"/>
</dbReference>
<keyword evidence="2" id="KW-1003">Cell membrane</keyword>
<organism evidence="11 12">
    <name type="scientific">Nitrosomonas marina</name>
    <dbReference type="NCBI Taxonomy" id="917"/>
    <lineage>
        <taxon>Bacteria</taxon>
        <taxon>Pseudomonadati</taxon>
        <taxon>Pseudomonadota</taxon>
        <taxon>Betaproteobacteria</taxon>
        <taxon>Nitrosomonadales</taxon>
        <taxon>Nitrosomonadaceae</taxon>
        <taxon>Nitrosomonas</taxon>
    </lineage>
</organism>
<keyword evidence="5" id="KW-0067">ATP-binding</keyword>
<dbReference type="GO" id="GO:0015421">
    <property type="term" value="F:ABC-type oligopeptide transporter activity"/>
    <property type="evidence" value="ECO:0007669"/>
    <property type="project" value="TreeGrafter"/>
</dbReference>
<dbReference type="SUPFAM" id="SSF90123">
    <property type="entry name" value="ABC transporter transmembrane region"/>
    <property type="match status" value="1"/>
</dbReference>
<dbReference type="InterPro" id="IPR011527">
    <property type="entry name" value="ABC1_TM_dom"/>
</dbReference>
<keyword evidence="4" id="KW-0547">Nucleotide-binding</keyword>
<evidence type="ECO:0000313" key="11">
    <source>
        <dbReference type="EMBL" id="SET17572.1"/>
    </source>
</evidence>
<feature type="transmembrane region" description="Helical" evidence="8">
    <location>
        <begin position="292"/>
        <end position="314"/>
    </location>
</feature>
<evidence type="ECO:0000256" key="4">
    <source>
        <dbReference type="ARBA" id="ARBA00022741"/>
    </source>
</evidence>
<feature type="transmembrane region" description="Helical" evidence="8">
    <location>
        <begin position="407"/>
        <end position="429"/>
    </location>
</feature>
<keyword evidence="12" id="KW-1185">Reference proteome</keyword>
<dbReference type="PANTHER" id="PTHR43394">
    <property type="entry name" value="ATP-DEPENDENT PERMEASE MDL1, MITOCHONDRIAL"/>
    <property type="match status" value="1"/>
</dbReference>
<dbReference type="GO" id="GO:0016887">
    <property type="term" value="F:ATP hydrolysis activity"/>
    <property type="evidence" value="ECO:0007669"/>
    <property type="project" value="InterPro"/>
</dbReference>
<dbReference type="PANTHER" id="PTHR43394:SF4">
    <property type="entry name" value="TOXIN SECRETION ABC TRANSPORTER ATP-BINDING PROTEIN"/>
    <property type="match status" value="1"/>
</dbReference>
<evidence type="ECO:0000256" key="5">
    <source>
        <dbReference type="ARBA" id="ARBA00022840"/>
    </source>
</evidence>
<evidence type="ECO:0000256" key="3">
    <source>
        <dbReference type="ARBA" id="ARBA00022692"/>
    </source>
</evidence>
<gene>
    <name evidence="11" type="ORF">SAMN05216326_11450</name>
</gene>
<evidence type="ECO:0000256" key="1">
    <source>
        <dbReference type="ARBA" id="ARBA00004651"/>
    </source>
</evidence>
<dbReference type="SUPFAM" id="SSF52540">
    <property type="entry name" value="P-loop containing nucleoside triphosphate hydrolases"/>
    <property type="match status" value="1"/>
</dbReference>
<dbReference type="PROSITE" id="PS50929">
    <property type="entry name" value="ABC_TM1F"/>
    <property type="match status" value="1"/>
</dbReference>
<keyword evidence="3 8" id="KW-0812">Transmembrane</keyword>
<evidence type="ECO:0000259" key="10">
    <source>
        <dbReference type="PROSITE" id="PS50929"/>
    </source>
</evidence>
<feature type="transmembrane region" description="Helical" evidence="8">
    <location>
        <begin position="182"/>
        <end position="203"/>
    </location>
</feature>
<reference evidence="12" key="1">
    <citation type="submission" date="2016-10" db="EMBL/GenBank/DDBJ databases">
        <authorList>
            <person name="Varghese N."/>
            <person name="Submissions S."/>
        </authorList>
    </citation>
    <scope>NUCLEOTIDE SEQUENCE [LARGE SCALE GENOMIC DNA]</scope>
    <source>
        <strain evidence="12">Nm71</strain>
    </source>
</reference>
<evidence type="ECO:0000256" key="2">
    <source>
        <dbReference type="ARBA" id="ARBA00022475"/>
    </source>
</evidence>
<accession>A0A1I0CDD2</accession>
<protein>
    <submittedName>
        <fullName evidence="11">ABC-type bacteriocin/lantibiotic exporter, contains an N-terminal double-glycine peptidase domain</fullName>
    </submittedName>
</protein>
<comment type="subcellular location">
    <subcellularLocation>
        <location evidence="1">Cell membrane</location>
        <topology evidence="1">Multi-pass membrane protein</topology>
    </subcellularLocation>
</comment>
<keyword evidence="7 8" id="KW-0472">Membrane</keyword>
<feature type="domain" description="ABC transmembrane type-1" evidence="10">
    <location>
        <begin position="183"/>
        <end position="464"/>
    </location>
</feature>
<evidence type="ECO:0000256" key="8">
    <source>
        <dbReference type="SAM" id="Phobius"/>
    </source>
</evidence>
<evidence type="ECO:0000256" key="7">
    <source>
        <dbReference type="ARBA" id="ARBA00023136"/>
    </source>
</evidence>
<dbReference type="RefSeq" id="WP_143058773.1">
    <property type="nucleotide sequence ID" value="NZ_FOIA01000014.1"/>
</dbReference>
<sequence>MTNRPALKHSSHTLTFFRNLAAGAGRDVPDATIENALRTSLSPALFDGSTDLNITRHLGTLCHRLGLTINHILVHPEEAVSLVSTHRPVLLVIQRTHGRELMMMRGGNEPTIKVDILDANQQHELHLPRINVIRELELSDGRLLAAFSIEAMAWTAGPPSTTTKQHPLARLWQFVEPDRTEILIVVGFAIGLGILTLAIPIAVQAMVNFVAFGGLMQPLIVVGLLLLFFLAFAGAIRIFKFYTVEILQRRLFVRVVSELSARLPRVRREALDHNQGPVLVNRFFEVITIQKAGSALLIDGLDIVLQASIGLLVLGFYHPLLLLFDVLLISSIVFILFVMGRGAIRTAVSESTAKHAVAGALEELLRIPITYKLAGASEFARARLAELSGNYIHARRNHFRVVFRQQWGAVILHTVAATTLLTLGGWLVIEGQLTLGQLVAAELIVSVALLSFVKFGKRLEAFYDVAAAADKLATLMDLPLEKDGGESVIPNIAGVDLELRRVSYKYVSGNDCIKDFSLTLEPNAKVAVSGPRRSGKSTLAELVTGLRHPDSGVVLFDGIDLRDIADVSIRSQLELVKDLEIVEGTILDNIRLGRSDVTATQIRKMLERFGILEEITELPHGLRTPLSSTGAPLSRSTVLLLMLARACVCSPRLIVIDDTLDQIDSESLSRVMTVLTDPSSSWSLLVFTNRPDVVAAMDKIVQLDSPAPRGKADRERANRTDDA</sequence>
<dbReference type="Proteomes" id="UP000199345">
    <property type="component" value="Unassembled WGS sequence"/>
</dbReference>
<dbReference type="GO" id="GO:0005524">
    <property type="term" value="F:ATP binding"/>
    <property type="evidence" value="ECO:0007669"/>
    <property type="project" value="UniProtKB-KW"/>
</dbReference>
<evidence type="ECO:0000259" key="9">
    <source>
        <dbReference type="PROSITE" id="PS50893"/>
    </source>
</evidence>
<dbReference type="InterPro" id="IPR036640">
    <property type="entry name" value="ABC1_TM_sf"/>
</dbReference>
<feature type="transmembrane region" description="Helical" evidence="8">
    <location>
        <begin position="435"/>
        <end position="453"/>
    </location>
</feature>